<feature type="compositionally biased region" description="Polar residues" evidence="1">
    <location>
        <begin position="87"/>
        <end position="100"/>
    </location>
</feature>
<dbReference type="AlphaFoldDB" id="A0A180GWY5"/>
<reference evidence="2" key="2">
    <citation type="submission" date="2016-05" db="EMBL/GenBank/DDBJ databases">
        <title>Comparative analysis highlights variable genome content of wheat rusts and divergence of the mating loci.</title>
        <authorList>
            <person name="Cuomo C.A."/>
            <person name="Bakkeren G."/>
            <person name="Szabo L."/>
            <person name="Khalil H."/>
            <person name="Joly D."/>
            <person name="Goldberg J."/>
            <person name="Young S."/>
            <person name="Zeng Q."/>
            <person name="Fellers J."/>
        </authorList>
    </citation>
    <scope>NUCLEOTIDE SEQUENCE [LARGE SCALE GENOMIC DNA]</scope>
    <source>
        <strain evidence="2">1-1 BBBD Race 1</strain>
    </source>
</reference>
<dbReference type="VEuPathDB" id="FungiDB:PTTG_26023"/>
<organism evidence="2">
    <name type="scientific">Puccinia triticina (isolate 1-1 / race 1 (BBBD))</name>
    <name type="common">Brown leaf rust fungus</name>
    <dbReference type="NCBI Taxonomy" id="630390"/>
    <lineage>
        <taxon>Eukaryota</taxon>
        <taxon>Fungi</taxon>
        <taxon>Dikarya</taxon>
        <taxon>Basidiomycota</taxon>
        <taxon>Pucciniomycotina</taxon>
        <taxon>Pucciniomycetes</taxon>
        <taxon>Pucciniales</taxon>
        <taxon>Pucciniaceae</taxon>
        <taxon>Puccinia</taxon>
    </lineage>
</organism>
<sequence>MPADKAICIRRPQKPPLSSSSGSSLAARKNPPKKRTPRKPTIKPVDLLAKTPKGSLAVDSDVEQPPVNDLGGTRDPDHSGYTPEPSTPDTNAPTLPSRGTTEMHGLPSITVTRPSLEPSGGPKHPAQAPHDPTEPRPALSPGSTAPVTPGTGSTDSNTPSEEPAAAATELQNPHSQPPSNIQETVLPSPSQTASIGNADYHFDHHNGQLTILLSDNIQNKVVSIHGELDGFKPNWHKYQATWKSLTPLLQECACSMQTLPPANTPFQLVRTNCTYANWVKSISGAAPQFLSPAENEQWNCPDMINFPLLSTFRNTNNTLPQGSFISTVTKTSHPESTLVRFLHRFVTPPPSVYTEWAKLVAASVDIMAKNLFQPTPVSLHDVDNRLTQGVHVLQYLDKLKSCSSSFDTATADEAHNHNTGAQTLPRWHSLNILHKFWNVIIDVIMAYVILQTHAISEPPLLQAKKIKPASTANKVSQQDSNGLTNSRPSFRLDPRARKCPTPTPNVFEEAEFSATCLLCPRRSLWPVHCIKKLPRRRNN</sequence>
<dbReference type="EnsemblFungi" id="PTTG_26023-t43_1">
    <property type="protein sequence ID" value="PTTG_26023-t43_1-p1"/>
    <property type="gene ID" value="PTTG_26023"/>
</dbReference>
<dbReference type="Proteomes" id="UP000005240">
    <property type="component" value="Unassembled WGS sequence"/>
</dbReference>
<reference evidence="2" key="1">
    <citation type="submission" date="2009-11" db="EMBL/GenBank/DDBJ databases">
        <authorList>
            <consortium name="The Broad Institute Genome Sequencing Platform"/>
            <person name="Ward D."/>
            <person name="Feldgarden M."/>
            <person name="Earl A."/>
            <person name="Young S.K."/>
            <person name="Zeng Q."/>
            <person name="Koehrsen M."/>
            <person name="Alvarado L."/>
            <person name="Berlin A."/>
            <person name="Bochicchio J."/>
            <person name="Borenstein D."/>
            <person name="Chapman S.B."/>
            <person name="Chen Z."/>
            <person name="Engels R."/>
            <person name="Freedman E."/>
            <person name="Gellesch M."/>
            <person name="Goldberg J."/>
            <person name="Griggs A."/>
            <person name="Gujja S."/>
            <person name="Heilman E."/>
            <person name="Heiman D."/>
            <person name="Hepburn T."/>
            <person name="Howarth C."/>
            <person name="Jen D."/>
            <person name="Larson L."/>
            <person name="Lewis B."/>
            <person name="Mehta T."/>
            <person name="Park D."/>
            <person name="Pearson M."/>
            <person name="Roberts A."/>
            <person name="Saif S."/>
            <person name="Shea T."/>
            <person name="Shenoy N."/>
            <person name="Sisk P."/>
            <person name="Stolte C."/>
            <person name="Sykes S."/>
            <person name="Thomson T."/>
            <person name="Walk T."/>
            <person name="White J."/>
            <person name="Yandava C."/>
            <person name="Izard J."/>
            <person name="Baranova O.V."/>
            <person name="Blanton J.M."/>
            <person name="Tanner A.C."/>
            <person name="Dewhirst F.E."/>
            <person name="Haas B."/>
            <person name="Nusbaum C."/>
            <person name="Birren B."/>
        </authorList>
    </citation>
    <scope>NUCLEOTIDE SEQUENCE [LARGE SCALE GENOMIC DNA]</scope>
    <source>
        <strain evidence="2">1-1 BBBD Race 1</strain>
    </source>
</reference>
<dbReference type="OrthoDB" id="2518989at2759"/>
<dbReference type="EMBL" id="ADAS02000013">
    <property type="protein sequence ID" value="OAV97336.1"/>
    <property type="molecule type" value="Genomic_DNA"/>
</dbReference>
<dbReference type="STRING" id="630390.A0A180GWY5"/>
<evidence type="ECO:0000313" key="2">
    <source>
        <dbReference type="EMBL" id="OAV97336.1"/>
    </source>
</evidence>
<reference evidence="3" key="4">
    <citation type="submission" date="2025-05" db="UniProtKB">
        <authorList>
            <consortium name="EnsemblFungi"/>
        </authorList>
    </citation>
    <scope>IDENTIFICATION</scope>
    <source>
        <strain evidence="3">isolate 1-1 / race 1 (BBBD)</strain>
    </source>
</reference>
<reference evidence="3 4" key="3">
    <citation type="journal article" date="2017" name="G3 (Bethesda)">
        <title>Comparative analysis highlights variable genome content of wheat rusts and divergence of the mating loci.</title>
        <authorList>
            <person name="Cuomo C.A."/>
            <person name="Bakkeren G."/>
            <person name="Khalil H.B."/>
            <person name="Panwar V."/>
            <person name="Joly D."/>
            <person name="Linning R."/>
            <person name="Sakthikumar S."/>
            <person name="Song X."/>
            <person name="Adiconis X."/>
            <person name="Fan L."/>
            <person name="Goldberg J.M."/>
            <person name="Levin J.Z."/>
            <person name="Young S."/>
            <person name="Zeng Q."/>
            <person name="Anikster Y."/>
            <person name="Bruce M."/>
            <person name="Wang M."/>
            <person name="Yin C."/>
            <person name="McCallum B."/>
            <person name="Szabo L.J."/>
            <person name="Hulbert S."/>
            <person name="Chen X."/>
            <person name="Fellers J.P."/>
        </authorList>
    </citation>
    <scope>NUCLEOTIDE SEQUENCE</scope>
    <source>
        <strain evidence="4">Isolate 1-1 / race 1 (BBBD)</strain>
        <strain evidence="3">isolate 1-1 / race 1 (BBBD)</strain>
    </source>
</reference>
<feature type="compositionally biased region" description="Polar residues" evidence="1">
    <location>
        <begin position="471"/>
        <end position="488"/>
    </location>
</feature>
<evidence type="ECO:0000256" key="1">
    <source>
        <dbReference type="SAM" id="MobiDB-lite"/>
    </source>
</evidence>
<feature type="compositionally biased region" description="Polar residues" evidence="1">
    <location>
        <begin position="169"/>
        <end position="195"/>
    </location>
</feature>
<feature type="region of interest" description="Disordered" evidence="1">
    <location>
        <begin position="1"/>
        <end position="199"/>
    </location>
</feature>
<accession>A0A180GWY5</accession>
<name>A0A180GWY5_PUCT1</name>
<feature type="compositionally biased region" description="Basic residues" evidence="1">
    <location>
        <begin position="30"/>
        <end position="41"/>
    </location>
</feature>
<feature type="compositionally biased region" description="Polar residues" evidence="1">
    <location>
        <begin position="141"/>
        <end position="160"/>
    </location>
</feature>
<feature type="region of interest" description="Disordered" evidence="1">
    <location>
        <begin position="471"/>
        <end position="497"/>
    </location>
</feature>
<gene>
    <name evidence="2" type="ORF">PTTG_26023</name>
</gene>
<keyword evidence="4" id="KW-1185">Reference proteome</keyword>
<protein>
    <submittedName>
        <fullName evidence="2 3">Uncharacterized protein</fullName>
    </submittedName>
</protein>
<evidence type="ECO:0000313" key="4">
    <source>
        <dbReference type="Proteomes" id="UP000005240"/>
    </source>
</evidence>
<proteinExistence type="predicted"/>
<evidence type="ECO:0000313" key="3">
    <source>
        <dbReference type="EnsemblFungi" id="PTTG_26023-t43_1-p1"/>
    </source>
</evidence>